<gene>
    <name evidence="1" type="ORF">E8K88_16530</name>
</gene>
<evidence type="ECO:0000313" key="1">
    <source>
        <dbReference type="EMBL" id="THJ30969.1"/>
    </source>
</evidence>
<comment type="caution">
    <text evidence="1">The sequence shown here is derived from an EMBL/GenBank/DDBJ whole genome shotgun (WGS) entry which is preliminary data.</text>
</comment>
<dbReference type="EMBL" id="SSWX01000030">
    <property type="protein sequence ID" value="THJ30969.1"/>
    <property type="molecule type" value="Genomic_DNA"/>
</dbReference>
<organism evidence="1 2">
    <name type="scientific">Lampropedia aestuarii</name>
    <dbReference type="NCBI Taxonomy" id="2562762"/>
    <lineage>
        <taxon>Bacteria</taxon>
        <taxon>Pseudomonadati</taxon>
        <taxon>Pseudomonadota</taxon>
        <taxon>Betaproteobacteria</taxon>
        <taxon>Burkholderiales</taxon>
        <taxon>Comamonadaceae</taxon>
        <taxon>Lampropedia</taxon>
    </lineage>
</organism>
<reference evidence="1 2" key="1">
    <citation type="submission" date="2019-04" db="EMBL/GenBank/DDBJ databases">
        <title>Lampropedia sp YIM MLB12 draf genome.</title>
        <authorList>
            <person name="Wang Y.-X."/>
        </authorList>
    </citation>
    <scope>NUCLEOTIDE SEQUENCE [LARGE SCALE GENOMIC DNA]</scope>
    <source>
        <strain evidence="1 2">YIM MLB12</strain>
    </source>
</reference>
<protein>
    <recommendedName>
        <fullName evidence="3">DNA-binding protein</fullName>
    </recommendedName>
</protein>
<dbReference type="Proteomes" id="UP000306236">
    <property type="component" value="Unassembled WGS sequence"/>
</dbReference>
<keyword evidence="2" id="KW-1185">Reference proteome</keyword>
<dbReference type="AlphaFoldDB" id="A0A4S5BG10"/>
<dbReference type="RefSeq" id="WP_136407781.1">
    <property type="nucleotide sequence ID" value="NZ_SSWX01000030.1"/>
</dbReference>
<sequence>MNGIVLTDSLGSIMDSRATMTCKEIAELVQSRHDNVKTSIERLARRGVIRLPALQETEEINNLGLPRKVSVYVFEGKRGRRDSTIVVAQLCPEFTARIVDRWHELEEQLSLSPLWAARLEVERHDAETFAAASQGSRAMHARKAAIPIIRAKRQQLKLLMEPELPLLPTTH</sequence>
<dbReference type="OrthoDB" id="8611785at2"/>
<proteinExistence type="predicted"/>
<evidence type="ECO:0000313" key="2">
    <source>
        <dbReference type="Proteomes" id="UP000306236"/>
    </source>
</evidence>
<accession>A0A4S5BG10</accession>
<evidence type="ECO:0008006" key="3">
    <source>
        <dbReference type="Google" id="ProtNLM"/>
    </source>
</evidence>
<name>A0A4S5BG10_9BURK</name>